<dbReference type="Gene3D" id="3.40.50.2300">
    <property type="match status" value="2"/>
</dbReference>
<comment type="caution">
    <text evidence="2">The sequence shown here is derived from an EMBL/GenBank/DDBJ whole genome shotgun (WGS) entry which is preliminary data.</text>
</comment>
<feature type="chain" id="PRO_5044025502" evidence="1">
    <location>
        <begin position="25"/>
        <end position="331"/>
    </location>
</feature>
<keyword evidence="3" id="KW-1185">Reference proteome</keyword>
<dbReference type="PANTHER" id="PTHR35271:SF1">
    <property type="entry name" value="ABC TRANSPORTER, SUBSTRATE-BINDING LIPOPROTEIN"/>
    <property type="match status" value="1"/>
</dbReference>
<dbReference type="EMBL" id="LLKB01000007">
    <property type="protein sequence ID" value="KQC84186.1"/>
    <property type="molecule type" value="Genomic_DNA"/>
</dbReference>
<keyword evidence="1" id="KW-0732">Signal</keyword>
<dbReference type="RefSeq" id="WP_055946524.1">
    <property type="nucleotide sequence ID" value="NZ_JAQDDZ010000019.1"/>
</dbReference>
<protein>
    <submittedName>
        <fullName evidence="2">ABC transporter substrate-binding protein</fullName>
    </submittedName>
</protein>
<evidence type="ECO:0000256" key="1">
    <source>
        <dbReference type="SAM" id="SignalP"/>
    </source>
</evidence>
<accession>A0AAW3JP65</accession>
<dbReference type="CDD" id="cd06325">
    <property type="entry name" value="PBP1_ABC_unchar_transporter"/>
    <property type="match status" value="1"/>
</dbReference>
<evidence type="ECO:0000313" key="2">
    <source>
        <dbReference type="EMBL" id="KQC84186.1"/>
    </source>
</evidence>
<dbReference type="InterPro" id="IPR007487">
    <property type="entry name" value="ABC_transpt-TYRBP-like"/>
</dbReference>
<evidence type="ECO:0000313" key="3">
    <source>
        <dbReference type="Proteomes" id="UP000050833"/>
    </source>
</evidence>
<dbReference type="SUPFAM" id="SSF53822">
    <property type="entry name" value="Periplasmic binding protein-like I"/>
    <property type="match status" value="1"/>
</dbReference>
<gene>
    <name evidence="2" type="ORF">APZ18_14905</name>
</gene>
<feature type="signal peptide" evidence="1">
    <location>
        <begin position="1"/>
        <end position="24"/>
    </location>
</feature>
<sequence>MKLSKKIVSLLTVTALAASLTACGSSNGKSGSDSSGKKTYKIGICQLVEHNALDAATKGFKKALTDKLGKDNVEFDEQNAQGESTNCSTICNGFVTNGVDLIMANATGALQAAVSATNEIPIVGTSVTDYGTALNIKDWKGTSGTNVTGTADLAPIDKQEDMILEIKPDVKKVGILFCSSEPNSAYQAKLMEEELKKDKIEYKEYTASDSNEIQSVTQTACSEVDAIYIPTDNTMASGIETVKNVVIPAGIPVFAGEKGICEAGVTALSISYYNLGYQTGEMAYKILKEGADPGKMAIETDKNPTKLYNKENCDTLGIKIPDGYTEMNDAK</sequence>
<dbReference type="PROSITE" id="PS51257">
    <property type="entry name" value="PROKAR_LIPOPROTEIN"/>
    <property type="match status" value="1"/>
</dbReference>
<reference evidence="2 3" key="1">
    <citation type="submission" date="2015-10" db="EMBL/GenBank/DDBJ databases">
        <title>Butyribacter intestini gen. nov., sp. nov., a butyric acid-producing bacterium of the family Lachnospiraceae isolated from the human faeces.</title>
        <authorList>
            <person name="Zou Y."/>
            <person name="Xue W."/>
            <person name="Luo G."/>
            <person name="Lv M."/>
        </authorList>
    </citation>
    <scope>NUCLEOTIDE SEQUENCE [LARGE SCALE GENOMIC DNA]</scope>
    <source>
        <strain evidence="2 3">TF01-11</strain>
    </source>
</reference>
<dbReference type="PANTHER" id="PTHR35271">
    <property type="entry name" value="ABC TRANSPORTER, SUBSTRATE-BINDING LIPOPROTEIN-RELATED"/>
    <property type="match status" value="1"/>
</dbReference>
<dbReference type="InterPro" id="IPR028082">
    <property type="entry name" value="Peripla_BP_I"/>
</dbReference>
<organism evidence="2 3">
    <name type="scientific">Butyribacter intestini</name>
    <dbReference type="NCBI Taxonomy" id="1703332"/>
    <lineage>
        <taxon>Bacteria</taxon>
        <taxon>Bacillati</taxon>
        <taxon>Bacillota</taxon>
        <taxon>Clostridia</taxon>
        <taxon>Lachnospirales</taxon>
        <taxon>Lachnospiraceae</taxon>
        <taxon>Butyribacter</taxon>
    </lineage>
</organism>
<dbReference type="AlphaFoldDB" id="A0AAW3JP65"/>
<dbReference type="Pfam" id="PF04392">
    <property type="entry name" value="ABC_sub_bind"/>
    <property type="match status" value="1"/>
</dbReference>
<proteinExistence type="predicted"/>
<dbReference type="Proteomes" id="UP000050833">
    <property type="component" value="Unassembled WGS sequence"/>
</dbReference>
<name>A0AAW3JP65_9FIRM</name>